<evidence type="ECO:0000313" key="4">
    <source>
        <dbReference type="Proteomes" id="UP000054549"/>
    </source>
</evidence>
<gene>
    <name evidence="3" type="ORF">M378DRAFT_66713</name>
</gene>
<dbReference type="InterPro" id="IPR029058">
    <property type="entry name" value="AB_hydrolase_fold"/>
</dbReference>
<proteinExistence type="predicted"/>
<evidence type="ECO:0000256" key="1">
    <source>
        <dbReference type="SAM" id="MobiDB-lite"/>
    </source>
</evidence>
<dbReference type="InParanoid" id="A0A0C2XMS6"/>
<dbReference type="AlphaFoldDB" id="A0A0C2XMS6"/>
<sequence>MTLTATNSPSSTLRGQSTLHGGENHSLMKRLIVLCDGTGQSGLSQERSEYTNIMRLARSVNFQDDRKNQPIPQIVSYLPGVGSDANIFSQVIDGLFDKIESGYGFIAQNYQPGDEVFLFGFSRGAYTARMIATLIGEIGILDRKDMDSFADICSAYKEIGASEDTAEIAKLKSKLFRWTDPKSPGKQRADPDGDGFTIKCIGVFDTVSSIGLPEEMTFTRGIRPLFGVSDKTLGKHVEKGYHALALGEDRADWNCLKFEQTDIGKQKGQILKQCWFAGTHSDIGGGFPEHDLADITLMWMAAQVGDILSLDSEYLSGFTQPVAPWGKQVPHNPRTGVFEFTITTPREPPSTDPKTAECVHPSVREQKINPTEDLLQKYPGLLYNLTRLEEEWRDNWPYDPQSPQVQLYEEKEKKTPVKNSLDVPKSDAGVKRVKSTKSSNRRSLIIRIMSVVGVGREDTAPSPLSPNHRRSTTRL</sequence>
<feature type="compositionally biased region" description="Polar residues" evidence="1">
    <location>
        <begin position="1"/>
        <end position="19"/>
    </location>
</feature>
<dbReference type="Proteomes" id="UP000054549">
    <property type="component" value="Unassembled WGS sequence"/>
</dbReference>
<dbReference type="InterPro" id="IPR018712">
    <property type="entry name" value="Tle1-like_cat"/>
</dbReference>
<feature type="region of interest" description="Disordered" evidence="1">
    <location>
        <begin position="409"/>
        <end position="437"/>
    </location>
</feature>
<feature type="domain" description="T6SS Phospholipase effector Tle1-like catalytic" evidence="2">
    <location>
        <begin position="29"/>
        <end position="303"/>
    </location>
</feature>
<dbReference type="OrthoDB" id="3057168at2759"/>
<keyword evidence="4" id="KW-1185">Reference proteome</keyword>
<name>A0A0C2XMS6_AMAMK</name>
<protein>
    <recommendedName>
        <fullName evidence="2">T6SS Phospholipase effector Tle1-like catalytic domain-containing protein</fullName>
    </recommendedName>
</protein>
<dbReference type="EMBL" id="KN818223">
    <property type="protein sequence ID" value="KIL70876.1"/>
    <property type="molecule type" value="Genomic_DNA"/>
</dbReference>
<feature type="region of interest" description="Disordered" evidence="1">
    <location>
        <begin position="456"/>
        <end position="475"/>
    </location>
</feature>
<evidence type="ECO:0000259" key="2">
    <source>
        <dbReference type="Pfam" id="PF09994"/>
    </source>
</evidence>
<accession>A0A0C2XMS6</accession>
<dbReference type="PANTHER" id="PTHR33840">
    <property type="match status" value="1"/>
</dbReference>
<dbReference type="SUPFAM" id="SSF53474">
    <property type="entry name" value="alpha/beta-Hydrolases"/>
    <property type="match status" value="1"/>
</dbReference>
<feature type="region of interest" description="Disordered" evidence="1">
    <location>
        <begin position="1"/>
        <end position="22"/>
    </location>
</feature>
<dbReference type="STRING" id="946122.A0A0C2XMS6"/>
<dbReference type="PANTHER" id="PTHR33840:SF1">
    <property type="entry name" value="TLE1 PHOSPHOLIPASE DOMAIN-CONTAINING PROTEIN"/>
    <property type="match status" value="1"/>
</dbReference>
<reference evidence="3 4" key="1">
    <citation type="submission" date="2014-04" db="EMBL/GenBank/DDBJ databases">
        <title>Evolutionary Origins and Diversification of the Mycorrhizal Mutualists.</title>
        <authorList>
            <consortium name="DOE Joint Genome Institute"/>
            <consortium name="Mycorrhizal Genomics Consortium"/>
            <person name="Kohler A."/>
            <person name="Kuo A."/>
            <person name="Nagy L.G."/>
            <person name="Floudas D."/>
            <person name="Copeland A."/>
            <person name="Barry K.W."/>
            <person name="Cichocki N."/>
            <person name="Veneault-Fourrey C."/>
            <person name="LaButti K."/>
            <person name="Lindquist E.A."/>
            <person name="Lipzen A."/>
            <person name="Lundell T."/>
            <person name="Morin E."/>
            <person name="Murat C."/>
            <person name="Riley R."/>
            <person name="Ohm R."/>
            <person name="Sun H."/>
            <person name="Tunlid A."/>
            <person name="Henrissat B."/>
            <person name="Grigoriev I.V."/>
            <person name="Hibbett D.S."/>
            <person name="Martin F."/>
        </authorList>
    </citation>
    <scope>NUCLEOTIDE SEQUENCE [LARGE SCALE GENOMIC DNA]</scope>
    <source>
        <strain evidence="3 4">Koide BX008</strain>
    </source>
</reference>
<dbReference type="Pfam" id="PF09994">
    <property type="entry name" value="T6SS_Tle1-like_cat"/>
    <property type="match status" value="1"/>
</dbReference>
<evidence type="ECO:0000313" key="3">
    <source>
        <dbReference type="EMBL" id="KIL70876.1"/>
    </source>
</evidence>
<dbReference type="HOGENOM" id="CLU_005049_3_1_1"/>
<organism evidence="3 4">
    <name type="scientific">Amanita muscaria (strain Koide BX008)</name>
    <dbReference type="NCBI Taxonomy" id="946122"/>
    <lineage>
        <taxon>Eukaryota</taxon>
        <taxon>Fungi</taxon>
        <taxon>Dikarya</taxon>
        <taxon>Basidiomycota</taxon>
        <taxon>Agaricomycotina</taxon>
        <taxon>Agaricomycetes</taxon>
        <taxon>Agaricomycetidae</taxon>
        <taxon>Agaricales</taxon>
        <taxon>Pluteineae</taxon>
        <taxon>Amanitaceae</taxon>
        <taxon>Amanita</taxon>
    </lineage>
</organism>